<keyword evidence="1" id="KW-0732">Signal</keyword>
<feature type="chain" id="PRO_5045751589" evidence="1">
    <location>
        <begin position="21"/>
        <end position="135"/>
    </location>
</feature>
<feature type="signal peptide" evidence="1">
    <location>
        <begin position="1"/>
        <end position="20"/>
    </location>
</feature>
<dbReference type="EMBL" id="JAQQWL010000011">
    <property type="protein sequence ID" value="KAK8050341.1"/>
    <property type="molecule type" value="Genomic_DNA"/>
</dbReference>
<dbReference type="Proteomes" id="UP001480595">
    <property type="component" value="Unassembled WGS sequence"/>
</dbReference>
<reference evidence="2 3" key="1">
    <citation type="submission" date="2023-01" db="EMBL/GenBank/DDBJ databases">
        <title>Analysis of 21 Apiospora genomes using comparative genomics revels a genus with tremendous synthesis potential of carbohydrate active enzymes and secondary metabolites.</title>
        <authorList>
            <person name="Sorensen T."/>
        </authorList>
    </citation>
    <scope>NUCLEOTIDE SEQUENCE [LARGE SCALE GENOMIC DNA]</scope>
    <source>
        <strain evidence="2 3">CBS 135458</strain>
    </source>
</reference>
<accession>A0ABR1TUL7</accession>
<evidence type="ECO:0000256" key="1">
    <source>
        <dbReference type="SAM" id="SignalP"/>
    </source>
</evidence>
<gene>
    <name evidence="2" type="ORF">PG994_012071</name>
</gene>
<sequence length="135" mass="13998">MYHYIVALAVTAFSVPFAAAQIATQFQAPTIAFSYTSDCSDAGAASSMVAGVCTAIPDSLLAGASQSMNITYAIDNVLLNCPLTFYTDALCTEGADVQPYNGAEECVSVYNYKGAMAKCSNILTGATYKAPANSS</sequence>
<organism evidence="2 3">
    <name type="scientific">Apiospora phragmitis</name>
    <dbReference type="NCBI Taxonomy" id="2905665"/>
    <lineage>
        <taxon>Eukaryota</taxon>
        <taxon>Fungi</taxon>
        <taxon>Dikarya</taxon>
        <taxon>Ascomycota</taxon>
        <taxon>Pezizomycotina</taxon>
        <taxon>Sordariomycetes</taxon>
        <taxon>Xylariomycetidae</taxon>
        <taxon>Amphisphaeriales</taxon>
        <taxon>Apiosporaceae</taxon>
        <taxon>Apiospora</taxon>
    </lineage>
</organism>
<protein>
    <submittedName>
        <fullName evidence="2">Uncharacterized protein</fullName>
    </submittedName>
</protein>
<evidence type="ECO:0000313" key="2">
    <source>
        <dbReference type="EMBL" id="KAK8050341.1"/>
    </source>
</evidence>
<name>A0ABR1TUL7_9PEZI</name>
<proteinExistence type="predicted"/>
<dbReference type="RefSeq" id="XP_066712590.1">
    <property type="nucleotide sequence ID" value="XM_066863480.1"/>
</dbReference>
<comment type="caution">
    <text evidence="2">The sequence shown here is derived from an EMBL/GenBank/DDBJ whole genome shotgun (WGS) entry which is preliminary data.</text>
</comment>
<keyword evidence="3" id="KW-1185">Reference proteome</keyword>
<dbReference type="GeneID" id="92096543"/>
<evidence type="ECO:0000313" key="3">
    <source>
        <dbReference type="Proteomes" id="UP001480595"/>
    </source>
</evidence>